<keyword evidence="4 5" id="KW-0472">Membrane</keyword>
<name>A3DNM4_STAMF</name>
<feature type="transmembrane region" description="Helical" evidence="5">
    <location>
        <begin position="77"/>
        <end position="96"/>
    </location>
</feature>
<feature type="transmembrane region" description="Helical" evidence="5">
    <location>
        <begin position="214"/>
        <end position="235"/>
    </location>
</feature>
<keyword evidence="7" id="KW-1185">Reference proteome</keyword>
<dbReference type="eggNOG" id="arCOG00576">
    <property type="taxonomic scope" value="Archaea"/>
</dbReference>
<dbReference type="STRING" id="399550.Smar_1139"/>
<evidence type="ECO:0000313" key="7">
    <source>
        <dbReference type="Proteomes" id="UP000000254"/>
    </source>
</evidence>
<evidence type="ECO:0000256" key="2">
    <source>
        <dbReference type="ARBA" id="ARBA00022692"/>
    </source>
</evidence>
<dbReference type="PANTHER" id="PTHR11040:SF70">
    <property type="entry name" value="OS05G0316100 PROTEIN"/>
    <property type="match status" value="1"/>
</dbReference>
<dbReference type="Proteomes" id="UP000000254">
    <property type="component" value="Chromosome"/>
</dbReference>
<dbReference type="AlphaFoldDB" id="A3DNM4"/>
<dbReference type="PANTHER" id="PTHR11040">
    <property type="entry name" value="ZINC/IRON TRANSPORTER"/>
    <property type="match status" value="1"/>
</dbReference>
<dbReference type="GO" id="GO:0005385">
    <property type="term" value="F:zinc ion transmembrane transporter activity"/>
    <property type="evidence" value="ECO:0007669"/>
    <property type="project" value="TreeGrafter"/>
</dbReference>
<feature type="transmembrane region" description="Helical" evidence="5">
    <location>
        <begin position="247"/>
        <end position="266"/>
    </location>
</feature>
<gene>
    <name evidence="6" type="ordered locus">Smar_1139</name>
</gene>
<feature type="transmembrane region" description="Helical" evidence="5">
    <location>
        <begin position="186"/>
        <end position="208"/>
    </location>
</feature>
<accession>A3DNM4</accession>
<dbReference type="RefSeq" id="WP_011839425.1">
    <property type="nucleotide sequence ID" value="NC_009033.1"/>
</dbReference>
<feature type="transmembrane region" description="Helical" evidence="5">
    <location>
        <begin position="49"/>
        <end position="71"/>
    </location>
</feature>
<dbReference type="Pfam" id="PF02535">
    <property type="entry name" value="Zip"/>
    <property type="match status" value="1"/>
</dbReference>
<dbReference type="EMBL" id="CP000575">
    <property type="protein sequence ID" value="ABN70234.1"/>
    <property type="molecule type" value="Genomic_DNA"/>
</dbReference>
<dbReference type="GeneID" id="4907696"/>
<evidence type="ECO:0000256" key="5">
    <source>
        <dbReference type="SAM" id="Phobius"/>
    </source>
</evidence>
<feature type="transmembrane region" description="Helical" evidence="5">
    <location>
        <begin position="123"/>
        <end position="146"/>
    </location>
</feature>
<proteinExistence type="predicted"/>
<evidence type="ECO:0000313" key="6">
    <source>
        <dbReference type="EMBL" id="ABN70234.1"/>
    </source>
</evidence>
<evidence type="ECO:0000256" key="4">
    <source>
        <dbReference type="ARBA" id="ARBA00023136"/>
    </source>
</evidence>
<sequence>MDSLVDYILQGIIGLPPTYQLFFIGLIPAVLTSIGSFPVILGKKISEKYIYAGLGFSGGVMLVALFTSLLIPSLDMGCYLCVYTGFIVGALTIYVLDKSLPHLHFIKGYEGPKWFRRTYMRMLLVVLAIIIHNIPEGMAVGVSTIYGLKDGVLVALAIGIQDIPEGLAVSLPYYSVSKDMRKSLALGVISGFSELAAAYIPLGVVVLFSNVLELLMPFLMSFSAGAMIYVVVHELIPETYSHGHDDLSTLGFFTGFIIMFLLDTFLG</sequence>
<dbReference type="HOGENOM" id="CLU_015114_1_2_2"/>
<keyword evidence="3 5" id="KW-1133">Transmembrane helix</keyword>
<reference evidence="7" key="1">
    <citation type="journal article" date="2009" name="BMC Genomics">
        <title>The complete genome sequence of Staphylothermus marinus reveals differences in sulfur metabolism among heterotrophic Crenarchaeota.</title>
        <authorList>
            <person name="Anderson I.J."/>
            <person name="Dharmarajan L."/>
            <person name="Rodriguez J."/>
            <person name="Hooper S."/>
            <person name="Porat I."/>
            <person name="Ulrich L.E."/>
            <person name="Elkins J.G."/>
            <person name="Mavromatis K."/>
            <person name="Sun H."/>
            <person name="Land M."/>
            <person name="Lapidus A."/>
            <person name="Lucas S."/>
            <person name="Barry K."/>
            <person name="Huber H."/>
            <person name="Zhulin I.B."/>
            <person name="Whitman W.B."/>
            <person name="Mukhopadhyay B."/>
            <person name="Woese C."/>
            <person name="Bristow J."/>
            <person name="Kyrpides N."/>
        </authorList>
    </citation>
    <scope>NUCLEOTIDE SEQUENCE [LARGE SCALE GENOMIC DNA]</scope>
    <source>
        <strain evidence="7">ATCC 43588 / DSM 3639 / JCM 9404 / F1</strain>
    </source>
</reference>
<keyword evidence="2 5" id="KW-0812">Transmembrane</keyword>
<organism evidence="6 7">
    <name type="scientific">Staphylothermus marinus (strain ATCC 43588 / DSM 3639 / JCM 9404 / F1)</name>
    <dbReference type="NCBI Taxonomy" id="399550"/>
    <lineage>
        <taxon>Archaea</taxon>
        <taxon>Thermoproteota</taxon>
        <taxon>Thermoprotei</taxon>
        <taxon>Desulfurococcales</taxon>
        <taxon>Desulfurococcaceae</taxon>
        <taxon>Staphylothermus</taxon>
    </lineage>
</organism>
<dbReference type="GO" id="GO:0016020">
    <property type="term" value="C:membrane"/>
    <property type="evidence" value="ECO:0007669"/>
    <property type="project" value="UniProtKB-SubCell"/>
</dbReference>
<dbReference type="InterPro" id="IPR003689">
    <property type="entry name" value="ZIP"/>
</dbReference>
<evidence type="ECO:0000256" key="1">
    <source>
        <dbReference type="ARBA" id="ARBA00004141"/>
    </source>
</evidence>
<reference evidence="6 7" key="2">
    <citation type="journal article" date="2009" name="Stand. Genomic Sci.">
        <title>Complete genome sequence of Staphylothermus marinus Stetter and Fiala 1986 type strain F1.</title>
        <authorList>
            <person name="Anderson I.J."/>
            <person name="Sun H."/>
            <person name="Lapidus A."/>
            <person name="Copeland A."/>
            <person name="Glavina Del Rio T."/>
            <person name="Tice H."/>
            <person name="Dalin E."/>
            <person name="Lucas S."/>
            <person name="Barry K."/>
            <person name="Land M."/>
            <person name="Richardson P."/>
            <person name="Huber H."/>
            <person name="Kyrpides N.C."/>
        </authorList>
    </citation>
    <scope>NUCLEOTIDE SEQUENCE [LARGE SCALE GENOMIC DNA]</scope>
    <source>
        <strain evidence="7">ATCC 43588 / DSM 3639 / JCM 9404 / F1</strain>
    </source>
</reference>
<dbReference type="OrthoDB" id="11839at2157"/>
<evidence type="ECO:0000256" key="3">
    <source>
        <dbReference type="ARBA" id="ARBA00022989"/>
    </source>
</evidence>
<feature type="transmembrane region" description="Helical" evidence="5">
    <location>
        <begin position="20"/>
        <end position="42"/>
    </location>
</feature>
<protein>
    <submittedName>
        <fullName evidence="6">Zinc/iron permease</fullName>
    </submittedName>
</protein>
<comment type="subcellular location">
    <subcellularLocation>
        <location evidence="1">Membrane</location>
        <topology evidence="1">Multi-pass membrane protein</topology>
    </subcellularLocation>
</comment>
<dbReference type="KEGG" id="smr:Smar_1139"/>